<dbReference type="AlphaFoldDB" id="A0A0G4ATK4"/>
<dbReference type="GO" id="GO:0006397">
    <property type="term" value="P:mRNA processing"/>
    <property type="evidence" value="ECO:0007669"/>
    <property type="project" value="UniProtKB-UniRule"/>
</dbReference>
<evidence type="ECO:0000256" key="5">
    <source>
        <dbReference type="ARBA" id="ARBA00022490"/>
    </source>
</evidence>
<dbReference type="PROSITE" id="PS00517">
    <property type="entry name" value="RNASE_3_1"/>
    <property type="match status" value="1"/>
</dbReference>
<keyword evidence="7 15" id="KW-0507">mRNA processing</keyword>
<evidence type="ECO:0000256" key="1">
    <source>
        <dbReference type="ARBA" id="ARBA00000109"/>
    </source>
</evidence>
<dbReference type="PROSITE" id="PS50142">
    <property type="entry name" value="RNASE_3_2"/>
    <property type="match status" value="1"/>
</dbReference>
<dbReference type="Proteomes" id="UP000035656">
    <property type="component" value="Chromosome"/>
</dbReference>
<dbReference type="SMART" id="SM00535">
    <property type="entry name" value="RIBOc"/>
    <property type="match status" value="1"/>
</dbReference>
<dbReference type="CDD" id="cd10845">
    <property type="entry name" value="DSRM_RNAse_III_family"/>
    <property type="match status" value="1"/>
</dbReference>
<keyword evidence="9 15" id="KW-0540">Nuclease</keyword>
<keyword evidence="6 15" id="KW-0698">rRNA processing</keyword>
<dbReference type="InterPro" id="IPR014720">
    <property type="entry name" value="dsRBD_dom"/>
</dbReference>
<comment type="subunit">
    <text evidence="4 15">Homodimer.</text>
</comment>
<dbReference type="STRING" id="1619007.UX70_C0001G0347"/>
<evidence type="ECO:0000313" key="19">
    <source>
        <dbReference type="Proteomes" id="UP000035656"/>
    </source>
</evidence>
<evidence type="ECO:0000256" key="6">
    <source>
        <dbReference type="ARBA" id="ARBA00022552"/>
    </source>
</evidence>
<sequence length="236" mass="26727">MNNGLIMNQFEKLQQTIGIQFKNLDLLKEALTHRSYLNENPKWGVPHNERLEFLGDAVLELVVTEHLFHAYPNSPEGELTSIRAALVNYQILARIADSIKMHGSILLSRGEAKDTARAKEVILANAFESLIGAIYLDQGYTPVAAFITEHVLTHSDEIVEKKLHKDPKSHLQEIVQERYKLTPRYVVLSEEGPDHNKIFEIGVYFGEEFAARGKGFSKQEAEIEAAKNALKKFETE</sequence>
<evidence type="ECO:0000256" key="11">
    <source>
        <dbReference type="ARBA" id="ARBA00022759"/>
    </source>
</evidence>
<evidence type="ECO:0000313" key="18">
    <source>
        <dbReference type="EMBL" id="AKM78072.1"/>
    </source>
</evidence>
<proteinExistence type="inferred from homology"/>
<dbReference type="FunFam" id="1.10.1520.10:FF:000001">
    <property type="entry name" value="Ribonuclease 3"/>
    <property type="match status" value="1"/>
</dbReference>
<organism evidence="18 19">
    <name type="scientific">Candidatus Wolfebacteria bacterium GW2011_GWB1_47_1</name>
    <dbReference type="NCBI Taxonomy" id="1619007"/>
    <lineage>
        <taxon>Bacteria</taxon>
        <taxon>Candidatus Wolfeibacteriota</taxon>
    </lineage>
</organism>
<keyword evidence="14 15" id="KW-0694">RNA-binding</keyword>
<comment type="subcellular location">
    <subcellularLocation>
        <location evidence="2 15">Cytoplasm</location>
    </subcellularLocation>
</comment>
<keyword evidence="15" id="KW-0699">rRNA-binding</keyword>
<dbReference type="SMART" id="SM00358">
    <property type="entry name" value="DSRM"/>
    <property type="match status" value="1"/>
</dbReference>
<dbReference type="KEGG" id="pwo:UX70_C0001G0347"/>
<dbReference type="GO" id="GO:0008033">
    <property type="term" value="P:tRNA processing"/>
    <property type="evidence" value="ECO:0007669"/>
    <property type="project" value="UniProtKB-KW"/>
</dbReference>
<evidence type="ECO:0000256" key="4">
    <source>
        <dbReference type="ARBA" id="ARBA00011738"/>
    </source>
</evidence>
<evidence type="ECO:0000256" key="12">
    <source>
        <dbReference type="ARBA" id="ARBA00022801"/>
    </source>
</evidence>
<dbReference type="GO" id="GO:0010468">
    <property type="term" value="P:regulation of gene expression"/>
    <property type="evidence" value="ECO:0007669"/>
    <property type="project" value="TreeGrafter"/>
</dbReference>
<dbReference type="GO" id="GO:0006364">
    <property type="term" value="P:rRNA processing"/>
    <property type="evidence" value="ECO:0007669"/>
    <property type="project" value="UniProtKB-UniRule"/>
</dbReference>
<dbReference type="NCBIfam" id="TIGR02191">
    <property type="entry name" value="RNaseIII"/>
    <property type="match status" value="1"/>
</dbReference>
<reference evidence="18 19" key="1">
    <citation type="journal article" date="2015" name="Nature">
        <title>rRNA introns, odd ribosomes, and small enigmatic genomes across a large radiation of phyla.</title>
        <authorList>
            <person name="Brown C.T."/>
            <person name="Hug L.A."/>
            <person name="Thomas B.C."/>
            <person name="Sharon I."/>
            <person name="Castelle C.J."/>
            <person name="Singh A."/>
            <person name="Wilkins M.J."/>
            <person name="Williams K.H."/>
            <person name="Banfield J.F."/>
        </authorList>
    </citation>
    <scope>NUCLEOTIDE SEQUENCE [LARGE SCALE GENOMIC DNA]</scope>
</reference>
<dbReference type="PANTHER" id="PTHR11207:SF0">
    <property type="entry name" value="RIBONUCLEASE 3"/>
    <property type="match status" value="1"/>
</dbReference>
<dbReference type="SUPFAM" id="SSF69065">
    <property type="entry name" value="RNase III domain-like"/>
    <property type="match status" value="1"/>
</dbReference>
<dbReference type="PROSITE" id="PS50137">
    <property type="entry name" value="DS_RBD"/>
    <property type="match status" value="1"/>
</dbReference>
<evidence type="ECO:0000256" key="10">
    <source>
        <dbReference type="ARBA" id="ARBA00022723"/>
    </source>
</evidence>
<evidence type="ECO:0000256" key="7">
    <source>
        <dbReference type="ARBA" id="ARBA00022664"/>
    </source>
</evidence>
<dbReference type="Gene3D" id="1.10.1520.10">
    <property type="entry name" value="Ribonuclease III domain"/>
    <property type="match status" value="1"/>
</dbReference>
<dbReference type="Pfam" id="PF00035">
    <property type="entry name" value="dsrm"/>
    <property type="match status" value="1"/>
</dbReference>
<keyword evidence="11 15" id="KW-0255">Endonuclease</keyword>
<feature type="binding site" evidence="15">
    <location>
        <position position="52"/>
    </location>
    <ligand>
        <name>Mg(2+)</name>
        <dbReference type="ChEBI" id="CHEBI:18420"/>
    </ligand>
</feature>
<dbReference type="FunFam" id="3.30.160.20:FF:000003">
    <property type="entry name" value="Ribonuclease 3"/>
    <property type="match status" value="1"/>
</dbReference>
<evidence type="ECO:0000256" key="8">
    <source>
        <dbReference type="ARBA" id="ARBA00022694"/>
    </source>
</evidence>
<dbReference type="PANTHER" id="PTHR11207">
    <property type="entry name" value="RIBONUCLEASE III"/>
    <property type="match status" value="1"/>
</dbReference>
<keyword evidence="5 15" id="KW-0963">Cytoplasm</keyword>
<comment type="catalytic activity">
    <reaction evidence="1 15">
        <text>Endonucleolytic cleavage to 5'-phosphomonoester.</text>
        <dbReference type="EC" id="3.1.26.3"/>
    </reaction>
</comment>
<evidence type="ECO:0000256" key="3">
    <source>
        <dbReference type="ARBA" id="ARBA00010183"/>
    </source>
</evidence>
<comment type="cofactor">
    <cofactor evidence="15">
        <name>Mg(2+)</name>
        <dbReference type="ChEBI" id="CHEBI:18420"/>
    </cofactor>
</comment>
<feature type="binding site" evidence="15">
    <location>
        <position position="125"/>
    </location>
    <ligand>
        <name>Mg(2+)</name>
        <dbReference type="ChEBI" id="CHEBI:18420"/>
    </ligand>
</feature>
<evidence type="ECO:0000259" key="16">
    <source>
        <dbReference type="PROSITE" id="PS50137"/>
    </source>
</evidence>
<evidence type="ECO:0000256" key="14">
    <source>
        <dbReference type="ARBA" id="ARBA00022884"/>
    </source>
</evidence>
<comment type="function">
    <text evidence="15">Digests double-stranded RNA. Involved in the processing of primary rRNA transcript to yield the immediate precursors to the large and small rRNAs (23S and 16S). Processes some mRNAs, and tRNAs when they are encoded in the rRNA operon. Processes pre-crRNA and tracrRNA of type II CRISPR loci if present in the organism.</text>
</comment>
<accession>A0A0G4ATK4</accession>
<dbReference type="HAMAP" id="MF_00104">
    <property type="entry name" value="RNase_III"/>
    <property type="match status" value="1"/>
</dbReference>
<dbReference type="EC" id="3.1.26.3" evidence="15"/>
<dbReference type="GO" id="GO:0046872">
    <property type="term" value="F:metal ion binding"/>
    <property type="evidence" value="ECO:0007669"/>
    <property type="project" value="UniProtKB-KW"/>
</dbReference>
<evidence type="ECO:0000256" key="13">
    <source>
        <dbReference type="ARBA" id="ARBA00022842"/>
    </source>
</evidence>
<comment type="similarity">
    <text evidence="3">Belongs to the ribonuclease III family.</text>
</comment>
<evidence type="ECO:0000256" key="15">
    <source>
        <dbReference type="HAMAP-Rule" id="MF_00104"/>
    </source>
</evidence>
<feature type="active site" evidence="15">
    <location>
        <position position="128"/>
    </location>
</feature>
<feature type="domain" description="RNase III" evidence="17">
    <location>
        <begin position="10"/>
        <end position="139"/>
    </location>
</feature>
<dbReference type="InterPro" id="IPR036389">
    <property type="entry name" value="RNase_III_sf"/>
</dbReference>
<name>A0A0G4ATK4_9BACT</name>
<dbReference type="PATRIC" id="fig|1619007.4.peg.342"/>
<dbReference type="Gene3D" id="3.30.160.20">
    <property type="match status" value="1"/>
</dbReference>
<dbReference type="GO" id="GO:0019843">
    <property type="term" value="F:rRNA binding"/>
    <property type="evidence" value="ECO:0007669"/>
    <property type="project" value="UniProtKB-KW"/>
</dbReference>
<dbReference type="Pfam" id="PF14622">
    <property type="entry name" value="Ribonucleas_3_3"/>
    <property type="match status" value="1"/>
</dbReference>
<keyword evidence="12 15" id="KW-0378">Hydrolase</keyword>
<feature type="domain" description="DRBM" evidence="16">
    <location>
        <begin position="166"/>
        <end position="235"/>
    </location>
</feature>
<dbReference type="GO" id="GO:0042802">
    <property type="term" value="F:identical protein binding"/>
    <property type="evidence" value="ECO:0007669"/>
    <property type="project" value="UniProtKB-ARBA"/>
</dbReference>
<dbReference type="CDD" id="cd00593">
    <property type="entry name" value="RIBOc"/>
    <property type="match status" value="1"/>
</dbReference>
<dbReference type="EMBL" id="CP011209">
    <property type="protein sequence ID" value="AKM78072.1"/>
    <property type="molecule type" value="Genomic_DNA"/>
</dbReference>
<feature type="active site" evidence="15">
    <location>
        <position position="56"/>
    </location>
</feature>
<evidence type="ECO:0000256" key="9">
    <source>
        <dbReference type="ARBA" id="ARBA00022722"/>
    </source>
</evidence>
<evidence type="ECO:0000256" key="2">
    <source>
        <dbReference type="ARBA" id="ARBA00004496"/>
    </source>
</evidence>
<keyword evidence="10 15" id="KW-0479">Metal-binding</keyword>
<evidence type="ECO:0000259" key="17">
    <source>
        <dbReference type="PROSITE" id="PS50142"/>
    </source>
</evidence>
<dbReference type="GO" id="GO:0005737">
    <property type="term" value="C:cytoplasm"/>
    <property type="evidence" value="ECO:0007669"/>
    <property type="project" value="UniProtKB-SubCell"/>
</dbReference>
<feature type="binding site" evidence="15">
    <location>
        <position position="128"/>
    </location>
    <ligand>
        <name>Mg(2+)</name>
        <dbReference type="ChEBI" id="CHEBI:18420"/>
    </ligand>
</feature>
<gene>
    <name evidence="15" type="primary">rnc</name>
    <name evidence="18" type="ORF">UX70_C0001G0347</name>
</gene>
<dbReference type="InterPro" id="IPR000999">
    <property type="entry name" value="RNase_III_dom"/>
</dbReference>
<dbReference type="GO" id="GO:0003725">
    <property type="term" value="F:double-stranded RNA binding"/>
    <property type="evidence" value="ECO:0007669"/>
    <property type="project" value="TreeGrafter"/>
</dbReference>
<dbReference type="SUPFAM" id="SSF54768">
    <property type="entry name" value="dsRNA-binding domain-like"/>
    <property type="match status" value="1"/>
</dbReference>
<keyword evidence="8 15" id="KW-0819">tRNA processing</keyword>
<protein>
    <recommendedName>
        <fullName evidence="15">Ribonuclease 3</fullName>
        <ecNumber evidence="15">3.1.26.3</ecNumber>
    </recommendedName>
    <alternativeName>
        <fullName evidence="15">Ribonuclease III</fullName>
        <shortName evidence="15">RNase III</shortName>
    </alternativeName>
</protein>
<dbReference type="InterPro" id="IPR011907">
    <property type="entry name" value="RNase_III"/>
</dbReference>
<dbReference type="GO" id="GO:0004525">
    <property type="term" value="F:ribonuclease III activity"/>
    <property type="evidence" value="ECO:0007669"/>
    <property type="project" value="UniProtKB-UniRule"/>
</dbReference>
<keyword evidence="13 15" id="KW-0460">Magnesium</keyword>